<evidence type="ECO:0000313" key="15">
    <source>
        <dbReference type="EMBL" id="SMP65117.1"/>
    </source>
</evidence>
<protein>
    <recommendedName>
        <fullName evidence="3">histidine kinase</fullName>
        <ecNumber evidence="3">2.7.13.3</ecNumber>
    </recommendedName>
</protein>
<dbReference type="SUPFAM" id="SSF55781">
    <property type="entry name" value="GAF domain-like"/>
    <property type="match status" value="1"/>
</dbReference>
<evidence type="ECO:0000256" key="13">
    <source>
        <dbReference type="SAM" id="Phobius"/>
    </source>
</evidence>
<sequence length="509" mass="54174">MNRPAQSALDLADRQPPRIGPWLWTAAGCAAATLLAMALRPWLAPENLVMLYLMEVVLVAVRLDRMQAVAASFLAVAAFDLFVVPPYYSLGVEDSQYLLTFAIMLTVALIISGLTSSLKMQASLAEYRARRAAALFELSGALSAALTRSQVVEAGCSHLQALFDAPALLLLADRDGRLQAPEGAAPPSPAVLAAAAKMMEDDGAPPPGSDAIYLPLRAPMRLRGVLLLQQAAAQVQPEMLQLLQTCAAQIALAVERVHYVDVAHATQVEMASERLRNSLLSAISHDVRTPLTAIVGLSGTLAGSPALPPESRQELAEAIEEEALRMEQLVTNLLDMARLQAGPVQLNRQWQMLEEVVGSALSLQARSLAGRRVDLRLAPALPPLALDAVLIERVLCNLLANASRMAPDGSPLAIEARLDGDMVEVALEDRGPGVAPADRERIFDKFSRGHPESTGSGMGLGLSICRAIVEAHGGRIRVEPGADGGARFLFTLPVGSPPDERLLDEAATP</sequence>
<dbReference type="Pfam" id="PF00512">
    <property type="entry name" value="HisKA"/>
    <property type="match status" value="1"/>
</dbReference>
<dbReference type="InterPro" id="IPR003661">
    <property type="entry name" value="HisK_dim/P_dom"/>
</dbReference>
<name>A0ABY1QDI1_9BURK</name>
<evidence type="ECO:0000256" key="10">
    <source>
        <dbReference type="ARBA" id="ARBA00022989"/>
    </source>
</evidence>
<evidence type="ECO:0000259" key="14">
    <source>
        <dbReference type="PROSITE" id="PS50109"/>
    </source>
</evidence>
<dbReference type="InterPro" id="IPR029016">
    <property type="entry name" value="GAF-like_dom_sf"/>
</dbReference>
<evidence type="ECO:0000256" key="12">
    <source>
        <dbReference type="ARBA" id="ARBA00023136"/>
    </source>
</evidence>
<dbReference type="InterPro" id="IPR003018">
    <property type="entry name" value="GAF"/>
</dbReference>
<dbReference type="InterPro" id="IPR005467">
    <property type="entry name" value="His_kinase_dom"/>
</dbReference>
<evidence type="ECO:0000256" key="8">
    <source>
        <dbReference type="ARBA" id="ARBA00022777"/>
    </source>
</evidence>
<keyword evidence="4" id="KW-0597">Phosphoprotein</keyword>
<dbReference type="Gene3D" id="1.20.120.620">
    <property type="entry name" value="Backbone structure of the membrane domain of e. Coli histidine kinase receptor kdpd"/>
    <property type="match status" value="1"/>
</dbReference>
<evidence type="ECO:0000313" key="16">
    <source>
        <dbReference type="Proteomes" id="UP001158049"/>
    </source>
</evidence>
<keyword evidence="10 13" id="KW-1133">Transmembrane helix</keyword>
<evidence type="ECO:0000256" key="6">
    <source>
        <dbReference type="ARBA" id="ARBA00022692"/>
    </source>
</evidence>
<dbReference type="InterPro" id="IPR036097">
    <property type="entry name" value="HisK_dim/P_sf"/>
</dbReference>
<keyword evidence="11" id="KW-0902">Two-component regulatory system</keyword>
<dbReference type="Pfam" id="PF13492">
    <property type="entry name" value="GAF_3"/>
    <property type="match status" value="1"/>
</dbReference>
<evidence type="ECO:0000256" key="1">
    <source>
        <dbReference type="ARBA" id="ARBA00000085"/>
    </source>
</evidence>
<dbReference type="InterPro" id="IPR036890">
    <property type="entry name" value="HATPase_C_sf"/>
</dbReference>
<keyword evidence="5" id="KW-0808">Transferase</keyword>
<dbReference type="SUPFAM" id="SSF55874">
    <property type="entry name" value="ATPase domain of HSP90 chaperone/DNA topoisomerase II/histidine kinase"/>
    <property type="match status" value="1"/>
</dbReference>
<dbReference type="PROSITE" id="PS50109">
    <property type="entry name" value="HIS_KIN"/>
    <property type="match status" value="1"/>
</dbReference>
<feature type="transmembrane region" description="Helical" evidence="13">
    <location>
        <begin position="96"/>
        <end position="118"/>
    </location>
</feature>
<dbReference type="Gene3D" id="1.10.287.130">
    <property type="match status" value="1"/>
</dbReference>
<feature type="transmembrane region" description="Helical" evidence="13">
    <location>
        <begin position="68"/>
        <end position="90"/>
    </location>
</feature>
<dbReference type="Gene3D" id="3.30.450.40">
    <property type="match status" value="1"/>
</dbReference>
<comment type="caution">
    <text evidence="15">The sequence shown here is derived from an EMBL/GenBank/DDBJ whole genome shotgun (WGS) entry which is preliminary data.</text>
</comment>
<dbReference type="CDD" id="cd00075">
    <property type="entry name" value="HATPase"/>
    <property type="match status" value="1"/>
</dbReference>
<dbReference type="InterPro" id="IPR025201">
    <property type="entry name" value="KdpD_TM"/>
</dbReference>
<evidence type="ECO:0000256" key="9">
    <source>
        <dbReference type="ARBA" id="ARBA00022840"/>
    </source>
</evidence>
<accession>A0ABY1QDI1</accession>
<dbReference type="SUPFAM" id="SSF47384">
    <property type="entry name" value="Homodimeric domain of signal transducing histidine kinase"/>
    <property type="match status" value="1"/>
</dbReference>
<dbReference type="SMART" id="SM00388">
    <property type="entry name" value="HisKA"/>
    <property type="match status" value="1"/>
</dbReference>
<comment type="subcellular location">
    <subcellularLocation>
        <location evidence="2">Membrane</location>
        <topology evidence="2">Multi-pass membrane protein</topology>
    </subcellularLocation>
</comment>
<evidence type="ECO:0000256" key="3">
    <source>
        <dbReference type="ARBA" id="ARBA00012438"/>
    </source>
</evidence>
<dbReference type="SMART" id="SM00387">
    <property type="entry name" value="HATPase_c"/>
    <property type="match status" value="1"/>
</dbReference>
<keyword evidence="6 13" id="KW-0812">Transmembrane</keyword>
<evidence type="ECO:0000256" key="5">
    <source>
        <dbReference type="ARBA" id="ARBA00022679"/>
    </source>
</evidence>
<dbReference type="Pfam" id="PF13493">
    <property type="entry name" value="DUF4118"/>
    <property type="match status" value="1"/>
</dbReference>
<feature type="domain" description="Histidine kinase" evidence="14">
    <location>
        <begin position="282"/>
        <end position="496"/>
    </location>
</feature>
<evidence type="ECO:0000256" key="2">
    <source>
        <dbReference type="ARBA" id="ARBA00004141"/>
    </source>
</evidence>
<evidence type="ECO:0000256" key="7">
    <source>
        <dbReference type="ARBA" id="ARBA00022741"/>
    </source>
</evidence>
<dbReference type="InterPro" id="IPR003594">
    <property type="entry name" value="HATPase_dom"/>
</dbReference>
<keyword evidence="8" id="KW-0418">Kinase</keyword>
<keyword evidence="7" id="KW-0547">Nucleotide-binding</keyword>
<dbReference type="PRINTS" id="PR00344">
    <property type="entry name" value="BCTRLSENSOR"/>
</dbReference>
<dbReference type="Pfam" id="PF02518">
    <property type="entry name" value="HATPase_c"/>
    <property type="match status" value="1"/>
</dbReference>
<dbReference type="InterPro" id="IPR038318">
    <property type="entry name" value="KdpD_sf"/>
</dbReference>
<proteinExistence type="predicted"/>
<dbReference type="RefSeq" id="WP_283442997.1">
    <property type="nucleotide sequence ID" value="NZ_FXUL01000010.1"/>
</dbReference>
<dbReference type="EC" id="2.7.13.3" evidence="3"/>
<dbReference type="PANTHER" id="PTHR45569">
    <property type="entry name" value="SENSOR PROTEIN KDPD"/>
    <property type="match status" value="1"/>
</dbReference>
<keyword evidence="12 13" id="KW-0472">Membrane</keyword>
<organism evidence="15 16">
    <name type="scientific">Noviherbaspirillum suwonense</name>
    <dbReference type="NCBI Taxonomy" id="1224511"/>
    <lineage>
        <taxon>Bacteria</taxon>
        <taxon>Pseudomonadati</taxon>
        <taxon>Pseudomonadota</taxon>
        <taxon>Betaproteobacteria</taxon>
        <taxon>Burkholderiales</taxon>
        <taxon>Oxalobacteraceae</taxon>
        <taxon>Noviherbaspirillum</taxon>
    </lineage>
</organism>
<keyword evidence="9" id="KW-0067">ATP-binding</keyword>
<keyword evidence="16" id="KW-1185">Reference proteome</keyword>
<reference evidence="15 16" key="1">
    <citation type="submission" date="2017-05" db="EMBL/GenBank/DDBJ databases">
        <authorList>
            <person name="Varghese N."/>
            <person name="Submissions S."/>
        </authorList>
    </citation>
    <scope>NUCLEOTIDE SEQUENCE [LARGE SCALE GENOMIC DNA]</scope>
    <source>
        <strain evidence="15 16">DSM 26001</strain>
    </source>
</reference>
<dbReference type="PROSITE" id="PS51257">
    <property type="entry name" value="PROKAR_LIPOPROTEIN"/>
    <property type="match status" value="1"/>
</dbReference>
<dbReference type="EMBL" id="FXUL01000010">
    <property type="protein sequence ID" value="SMP65117.1"/>
    <property type="molecule type" value="Genomic_DNA"/>
</dbReference>
<dbReference type="InterPro" id="IPR004358">
    <property type="entry name" value="Sig_transdc_His_kin-like_C"/>
</dbReference>
<evidence type="ECO:0000256" key="11">
    <source>
        <dbReference type="ARBA" id="ARBA00023012"/>
    </source>
</evidence>
<gene>
    <name evidence="15" type="ORF">SAMN06295970_110159</name>
</gene>
<evidence type="ECO:0000256" key="4">
    <source>
        <dbReference type="ARBA" id="ARBA00022553"/>
    </source>
</evidence>
<dbReference type="InterPro" id="IPR052023">
    <property type="entry name" value="Histidine_kinase_KdpD"/>
</dbReference>
<feature type="transmembrane region" description="Helical" evidence="13">
    <location>
        <begin position="21"/>
        <end position="38"/>
    </location>
</feature>
<comment type="catalytic activity">
    <reaction evidence="1">
        <text>ATP + protein L-histidine = ADP + protein N-phospho-L-histidine.</text>
        <dbReference type="EC" id="2.7.13.3"/>
    </reaction>
</comment>
<dbReference type="CDD" id="cd00082">
    <property type="entry name" value="HisKA"/>
    <property type="match status" value="1"/>
</dbReference>
<dbReference type="PANTHER" id="PTHR45569:SF1">
    <property type="entry name" value="SENSOR PROTEIN KDPD"/>
    <property type="match status" value="1"/>
</dbReference>
<dbReference type="Gene3D" id="3.30.565.10">
    <property type="entry name" value="Histidine kinase-like ATPase, C-terminal domain"/>
    <property type="match status" value="1"/>
</dbReference>
<dbReference type="Proteomes" id="UP001158049">
    <property type="component" value="Unassembled WGS sequence"/>
</dbReference>